<reference evidence="2" key="1">
    <citation type="submission" date="2017-11" db="EMBL/GenBank/DDBJ databases">
        <authorList>
            <person name="Watanabe M."/>
            <person name="Kojima H."/>
        </authorList>
    </citation>
    <scope>NUCLEOTIDE SEQUENCE [LARGE SCALE GENOMIC DNA]</scope>
    <source>
        <strain evidence="2">Tokyo 01</strain>
    </source>
</reference>
<gene>
    <name evidence="1" type="ORF">DENIS_0366</name>
</gene>
<comment type="caution">
    <text evidence="1">The sequence shown here is derived from an EMBL/GenBank/DDBJ whole genome shotgun (WGS) entry which is preliminary data.</text>
</comment>
<organism evidence="1 2">
    <name type="scientific">Desulfonema ishimotonii</name>
    <dbReference type="NCBI Taxonomy" id="45657"/>
    <lineage>
        <taxon>Bacteria</taxon>
        <taxon>Pseudomonadati</taxon>
        <taxon>Thermodesulfobacteriota</taxon>
        <taxon>Desulfobacteria</taxon>
        <taxon>Desulfobacterales</taxon>
        <taxon>Desulfococcaceae</taxon>
        <taxon>Desulfonema</taxon>
    </lineage>
</organism>
<proteinExistence type="predicted"/>
<dbReference type="RefSeq" id="WP_124326943.1">
    <property type="nucleotide sequence ID" value="NZ_BEXT01000001.1"/>
</dbReference>
<evidence type="ECO:0000313" key="1">
    <source>
        <dbReference type="EMBL" id="GBC59427.1"/>
    </source>
</evidence>
<dbReference type="OrthoDB" id="9797348at2"/>
<dbReference type="AlphaFoldDB" id="A0A401FR34"/>
<sequence length="192" mass="22922">MIHFDPVPEPHDFDKKAKQPGLRWIEKHPDAKRPKDFWTPFKPCLTEGFAHLCAYSALFEPVGTVDHYISVRTDMRLAYEWNNYRFASAWMNSSKQTADDRILDPFEVEDGWFEIILPSLQLVMTDSVPEEYMEKARFTLKRLHLQDDERIIRIRQEWYRMYLEHEITLEGLKRKAPLIARAIEKQQKETIP</sequence>
<reference evidence="2" key="2">
    <citation type="submission" date="2019-01" db="EMBL/GenBank/DDBJ databases">
        <title>Genome sequence of Desulfonema ishimotonii strain Tokyo 01.</title>
        <authorList>
            <person name="Fukui M."/>
        </authorList>
    </citation>
    <scope>NUCLEOTIDE SEQUENCE [LARGE SCALE GENOMIC DNA]</scope>
    <source>
        <strain evidence="2">Tokyo 01</strain>
    </source>
</reference>
<dbReference type="Proteomes" id="UP000288096">
    <property type="component" value="Unassembled WGS sequence"/>
</dbReference>
<dbReference type="EMBL" id="BEXT01000001">
    <property type="protein sequence ID" value="GBC59427.1"/>
    <property type="molecule type" value="Genomic_DNA"/>
</dbReference>
<protein>
    <submittedName>
        <fullName evidence="1">Uncharacterized protein</fullName>
    </submittedName>
</protein>
<accession>A0A401FR34</accession>
<name>A0A401FR34_9BACT</name>
<keyword evidence="2" id="KW-1185">Reference proteome</keyword>
<evidence type="ECO:0000313" key="2">
    <source>
        <dbReference type="Proteomes" id="UP000288096"/>
    </source>
</evidence>